<protein>
    <recommendedName>
        <fullName evidence="4">Secreted protein</fullName>
    </recommendedName>
</protein>
<evidence type="ECO:0000256" key="1">
    <source>
        <dbReference type="SAM" id="SignalP"/>
    </source>
</evidence>
<keyword evidence="3" id="KW-1185">Reference proteome</keyword>
<reference evidence="2 3" key="1">
    <citation type="submission" date="2023-03" db="EMBL/GenBank/DDBJ databases">
        <title>Draft genome sequence of type strain Streptomyces ferralitis JCM 14344.</title>
        <authorList>
            <person name="Klaysubun C."/>
            <person name="Duangmal K."/>
        </authorList>
    </citation>
    <scope>NUCLEOTIDE SEQUENCE [LARGE SCALE GENOMIC DNA]</scope>
    <source>
        <strain evidence="2 3">JCM 14344</strain>
    </source>
</reference>
<proteinExistence type="predicted"/>
<evidence type="ECO:0000313" key="2">
    <source>
        <dbReference type="EMBL" id="MDF2259590.1"/>
    </source>
</evidence>
<accession>A0ABT5Z951</accession>
<organism evidence="2 3">
    <name type="scientific">Streptantibioticus ferralitis</name>
    <dbReference type="NCBI Taxonomy" id="236510"/>
    <lineage>
        <taxon>Bacteria</taxon>
        <taxon>Bacillati</taxon>
        <taxon>Actinomycetota</taxon>
        <taxon>Actinomycetes</taxon>
        <taxon>Kitasatosporales</taxon>
        <taxon>Streptomycetaceae</taxon>
        <taxon>Streptantibioticus</taxon>
    </lineage>
</organism>
<evidence type="ECO:0000313" key="3">
    <source>
        <dbReference type="Proteomes" id="UP001220022"/>
    </source>
</evidence>
<dbReference type="EMBL" id="JARHTQ010000024">
    <property type="protein sequence ID" value="MDF2259590.1"/>
    <property type="molecule type" value="Genomic_DNA"/>
</dbReference>
<evidence type="ECO:0008006" key="4">
    <source>
        <dbReference type="Google" id="ProtNLM"/>
    </source>
</evidence>
<feature type="signal peptide" evidence="1">
    <location>
        <begin position="1"/>
        <end position="35"/>
    </location>
</feature>
<keyword evidence="1" id="KW-0732">Signal</keyword>
<name>A0ABT5Z951_9ACTN</name>
<dbReference type="RefSeq" id="WP_275819338.1">
    <property type="nucleotide sequence ID" value="NZ_BAAANM010000013.1"/>
</dbReference>
<dbReference type="Proteomes" id="UP001220022">
    <property type="component" value="Unassembled WGS sequence"/>
</dbReference>
<sequence>MRPLVRSKRNRTRRFAVAAVSTAAAVLGVTTAAPAVPATPAASSRAVTSTDLRKDPLRAPFLFKYAFNGHLKIGGGYFTMGGRVALFVRYNNGTVAFSRVVIAQPHPITPGGTIYVETTLLAPCAPFSNAYAQAYDYNTRTWTATLPVTVCVRFD</sequence>
<gene>
    <name evidence="2" type="ORF">P2L57_28895</name>
</gene>
<feature type="chain" id="PRO_5046037727" description="Secreted protein" evidence="1">
    <location>
        <begin position="36"/>
        <end position="155"/>
    </location>
</feature>
<comment type="caution">
    <text evidence="2">The sequence shown here is derived from an EMBL/GenBank/DDBJ whole genome shotgun (WGS) entry which is preliminary data.</text>
</comment>